<evidence type="ECO:0000313" key="4">
    <source>
        <dbReference type="Proteomes" id="UP001141259"/>
    </source>
</evidence>
<dbReference type="Pfam" id="PF04075">
    <property type="entry name" value="F420H2_quin_red"/>
    <property type="match status" value="1"/>
</dbReference>
<dbReference type="Gene3D" id="2.30.110.10">
    <property type="entry name" value="Electron Transport, Fmn-binding Protein, Chain A"/>
    <property type="match status" value="1"/>
</dbReference>
<dbReference type="PANTHER" id="PTHR39428">
    <property type="entry name" value="F420H(2)-DEPENDENT QUINONE REDUCTASE RV1261C"/>
    <property type="match status" value="1"/>
</dbReference>
<gene>
    <name evidence="3" type="ORF">NZH93_02255</name>
</gene>
<comment type="similarity">
    <text evidence="1">Belongs to the F420H(2)-dependent quinone reductase family.</text>
</comment>
<name>A0A9X2VFD8_9PSEU</name>
<protein>
    <submittedName>
        <fullName evidence="3">Nitroreductase family deazaflavin-dependent oxidoreductase</fullName>
    </submittedName>
</protein>
<evidence type="ECO:0000256" key="2">
    <source>
        <dbReference type="ARBA" id="ARBA00049106"/>
    </source>
</evidence>
<dbReference type="AlphaFoldDB" id="A0A9X2VFD8"/>
<dbReference type="InterPro" id="IPR012349">
    <property type="entry name" value="Split_barrel_FMN-bd"/>
</dbReference>
<organism evidence="3 4">
    <name type="scientific">Umezawaea endophytica</name>
    <dbReference type="NCBI Taxonomy" id="1654476"/>
    <lineage>
        <taxon>Bacteria</taxon>
        <taxon>Bacillati</taxon>
        <taxon>Actinomycetota</taxon>
        <taxon>Actinomycetes</taxon>
        <taxon>Pseudonocardiales</taxon>
        <taxon>Pseudonocardiaceae</taxon>
        <taxon>Umezawaea</taxon>
    </lineage>
</organism>
<evidence type="ECO:0000313" key="3">
    <source>
        <dbReference type="EMBL" id="MCS7475660.1"/>
    </source>
</evidence>
<accession>A0A9X2VFD8</accession>
<dbReference type="InterPro" id="IPR004378">
    <property type="entry name" value="F420H2_quin_Rdtase"/>
</dbReference>
<keyword evidence="4" id="KW-1185">Reference proteome</keyword>
<dbReference type="Proteomes" id="UP001141259">
    <property type="component" value="Unassembled WGS sequence"/>
</dbReference>
<dbReference type="GO" id="GO:0005886">
    <property type="term" value="C:plasma membrane"/>
    <property type="evidence" value="ECO:0007669"/>
    <property type="project" value="TreeGrafter"/>
</dbReference>
<dbReference type="GO" id="GO:0016491">
    <property type="term" value="F:oxidoreductase activity"/>
    <property type="evidence" value="ECO:0007669"/>
    <property type="project" value="InterPro"/>
</dbReference>
<dbReference type="GO" id="GO:0070967">
    <property type="term" value="F:coenzyme F420 binding"/>
    <property type="evidence" value="ECO:0007669"/>
    <property type="project" value="TreeGrafter"/>
</dbReference>
<dbReference type="NCBIfam" id="TIGR00026">
    <property type="entry name" value="hi_GC_TIGR00026"/>
    <property type="match status" value="1"/>
</dbReference>
<dbReference type="PANTHER" id="PTHR39428:SF3">
    <property type="entry name" value="DEAZAFLAVIN-DEPENDENT NITROREDUCTASE"/>
    <property type="match status" value="1"/>
</dbReference>
<evidence type="ECO:0000256" key="1">
    <source>
        <dbReference type="ARBA" id="ARBA00008710"/>
    </source>
</evidence>
<dbReference type="EMBL" id="JANYMP010000001">
    <property type="protein sequence ID" value="MCS7475660.1"/>
    <property type="molecule type" value="Genomic_DNA"/>
</dbReference>
<proteinExistence type="inferred from homology"/>
<reference evidence="3" key="1">
    <citation type="submission" date="2022-08" db="EMBL/GenBank/DDBJ databases">
        <authorList>
            <person name="Tistechok S."/>
            <person name="Samborskyy M."/>
            <person name="Roman I."/>
        </authorList>
    </citation>
    <scope>NUCLEOTIDE SEQUENCE</scope>
    <source>
        <strain evidence="3">DSM 103496</strain>
    </source>
</reference>
<comment type="caution">
    <text evidence="3">The sequence shown here is derived from an EMBL/GenBank/DDBJ whole genome shotgun (WGS) entry which is preliminary data.</text>
</comment>
<dbReference type="RefSeq" id="WP_259621171.1">
    <property type="nucleotide sequence ID" value="NZ_JANYMP010000001.1"/>
</dbReference>
<comment type="catalytic activity">
    <reaction evidence="2">
        <text>oxidized coenzyme F420-(gamma-L-Glu)(n) + a quinol + H(+) = reduced coenzyme F420-(gamma-L-Glu)(n) + a quinone</text>
        <dbReference type="Rhea" id="RHEA:39663"/>
        <dbReference type="Rhea" id="RHEA-COMP:12939"/>
        <dbReference type="Rhea" id="RHEA-COMP:14378"/>
        <dbReference type="ChEBI" id="CHEBI:15378"/>
        <dbReference type="ChEBI" id="CHEBI:24646"/>
        <dbReference type="ChEBI" id="CHEBI:132124"/>
        <dbReference type="ChEBI" id="CHEBI:133980"/>
        <dbReference type="ChEBI" id="CHEBI:139511"/>
    </reaction>
</comment>
<sequence length="151" mass="17118">MPKPPPSTSRYWKFQRQFARFNKFLFRKTRGRVGGTFLGAPVLLLDHVGRKTGQVRTNPLIYLDDAPRLVVVASKGGTDAHPAWFHNLMAMATTEVELPGGERRRVQPRVADGDERAALWDRLVAIYRPYANYATYTERQIPVIVLEPASP</sequence>